<feature type="compositionally biased region" description="Basic and acidic residues" evidence="1">
    <location>
        <begin position="112"/>
        <end position="126"/>
    </location>
</feature>
<feature type="non-terminal residue" evidence="2">
    <location>
        <position position="317"/>
    </location>
</feature>
<dbReference type="RefSeq" id="XP_008816084.1">
    <property type="nucleotide sequence ID" value="XM_008817862.1"/>
</dbReference>
<dbReference type="VEuPathDB" id="PlasmoDB:C922_02263"/>
<keyword evidence="3" id="KW-1185">Reference proteome</keyword>
<organism evidence="2 3">
    <name type="scientific">Plasmodium inui San Antonio 1</name>
    <dbReference type="NCBI Taxonomy" id="1237626"/>
    <lineage>
        <taxon>Eukaryota</taxon>
        <taxon>Sar</taxon>
        <taxon>Alveolata</taxon>
        <taxon>Apicomplexa</taxon>
        <taxon>Aconoidasida</taxon>
        <taxon>Haemosporida</taxon>
        <taxon>Plasmodiidae</taxon>
        <taxon>Plasmodium</taxon>
        <taxon>Plasmodium (Plasmodium)</taxon>
    </lineage>
</organism>
<sequence length="317" mass="35288">MDRGSISEENNTAESLFTDDNEKRALAKGAHDLLNQQQEAADEVIEEEEKEEVEEASVDIEHMPVVVEEATVVVEKPVITVEEHVDQDKEESAEQDGQESKEEETEQSLGEQSREEFAEEEKERTETAVGSVDDILKEEMKKIEESVKGALGVVQEAGGFNPSMLGNLKDIEALHRGVPGLLEEAKDIAAVEIESLKSMFSGAFDANGVKGMPQIKMPPELKSVMMPKKEQKGKPHDKKPKDKVPSKAVQKEKPKTKAILPRKNISDLFLFPKHIFSSLKNFKEGALKFSNMIGLNLESIKKHLTTVKNFLLRVDGL</sequence>
<evidence type="ECO:0000313" key="3">
    <source>
        <dbReference type="Proteomes" id="UP000030640"/>
    </source>
</evidence>
<feature type="compositionally biased region" description="Basic and acidic residues" evidence="1">
    <location>
        <begin position="81"/>
        <end position="92"/>
    </location>
</feature>
<feature type="region of interest" description="Disordered" evidence="1">
    <location>
        <begin position="1"/>
        <end position="62"/>
    </location>
</feature>
<feature type="compositionally biased region" description="Acidic residues" evidence="1">
    <location>
        <begin position="93"/>
        <end position="106"/>
    </location>
</feature>
<dbReference type="AlphaFoldDB" id="W7A2W8"/>
<feature type="compositionally biased region" description="Basic and acidic residues" evidence="1">
    <location>
        <begin position="20"/>
        <end position="31"/>
    </location>
</feature>
<proteinExistence type="predicted"/>
<dbReference type="Proteomes" id="UP000030640">
    <property type="component" value="Unassembled WGS sequence"/>
</dbReference>
<feature type="compositionally biased region" description="Acidic residues" evidence="1">
    <location>
        <begin position="40"/>
        <end position="58"/>
    </location>
</feature>
<name>W7A2W8_9APIC</name>
<evidence type="ECO:0000256" key="1">
    <source>
        <dbReference type="SAM" id="MobiDB-lite"/>
    </source>
</evidence>
<feature type="compositionally biased region" description="Basic and acidic residues" evidence="1">
    <location>
        <begin position="227"/>
        <end position="255"/>
    </location>
</feature>
<reference evidence="2 3" key="1">
    <citation type="submission" date="2013-02" db="EMBL/GenBank/DDBJ databases">
        <title>The Genome Sequence of Plasmodium inui San Antonio 1.</title>
        <authorList>
            <consortium name="The Broad Institute Genome Sequencing Platform"/>
            <consortium name="The Broad Institute Genome Sequencing Center for Infectious Disease"/>
            <person name="Neafsey D."/>
            <person name="Cheeseman I."/>
            <person name="Volkman S."/>
            <person name="Adams J."/>
            <person name="Walker B."/>
            <person name="Young S.K."/>
            <person name="Zeng Q."/>
            <person name="Gargeya S."/>
            <person name="Fitzgerald M."/>
            <person name="Haas B."/>
            <person name="Abouelleil A."/>
            <person name="Alvarado L."/>
            <person name="Arachchi H.M."/>
            <person name="Berlin A.M."/>
            <person name="Chapman S.B."/>
            <person name="Dewar J."/>
            <person name="Goldberg J."/>
            <person name="Griggs A."/>
            <person name="Gujja S."/>
            <person name="Hansen M."/>
            <person name="Howarth C."/>
            <person name="Imamovic A."/>
            <person name="Larimer J."/>
            <person name="McCowan C."/>
            <person name="Murphy C."/>
            <person name="Neiman D."/>
            <person name="Pearson M."/>
            <person name="Priest M."/>
            <person name="Roberts A."/>
            <person name="Saif S."/>
            <person name="Shea T."/>
            <person name="Sisk P."/>
            <person name="Sykes S."/>
            <person name="Wortman J."/>
            <person name="Nusbaum C."/>
            <person name="Birren B."/>
        </authorList>
    </citation>
    <scope>NUCLEOTIDE SEQUENCE [LARGE SCALE GENOMIC DNA]</scope>
    <source>
        <strain evidence="2 3">San Antonio 1</strain>
    </source>
</reference>
<gene>
    <name evidence="2" type="ORF">C922_02263</name>
</gene>
<dbReference type="EMBL" id="KI965466">
    <property type="protein sequence ID" value="EUD67557.1"/>
    <property type="molecule type" value="Genomic_DNA"/>
</dbReference>
<accession>W7A2W8</accession>
<feature type="region of interest" description="Disordered" evidence="1">
    <location>
        <begin position="76"/>
        <end position="130"/>
    </location>
</feature>
<feature type="region of interest" description="Disordered" evidence="1">
    <location>
        <begin position="226"/>
        <end position="255"/>
    </location>
</feature>
<evidence type="ECO:0000313" key="2">
    <source>
        <dbReference type="EMBL" id="EUD67557.1"/>
    </source>
</evidence>
<dbReference type="OrthoDB" id="387714at2759"/>
<protein>
    <submittedName>
        <fullName evidence="2">Uncharacterized protein</fullName>
    </submittedName>
</protein>
<dbReference type="GeneID" id="20037537"/>